<dbReference type="SFLD" id="SFLDG00358">
    <property type="entry name" value="Main_(cytGST)"/>
    <property type="match status" value="1"/>
</dbReference>
<keyword evidence="3" id="KW-1185">Reference proteome</keyword>
<dbReference type="GO" id="GO:0004364">
    <property type="term" value="F:glutathione transferase activity"/>
    <property type="evidence" value="ECO:0007669"/>
    <property type="project" value="TreeGrafter"/>
</dbReference>
<dbReference type="FunFam" id="3.40.30.10:FF:000034">
    <property type="entry name" value="glutathione S-transferase 1"/>
    <property type="match status" value="1"/>
</dbReference>
<dbReference type="PROSITE" id="PS50404">
    <property type="entry name" value="GST_NTER"/>
    <property type="match status" value="1"/>
</dbReference>
<accession>A0AA38MQE2</accession>
<dbReference type="InterPro" id="IPR040079">
    <property type="entry name" value="Glutathione_S-Trfase"/>
</dbReference>
<reference evidence="2" key="1">
    <citation type="journal article" date="2023" name="G3 (Bethesda)">
        <title>Whole genome assemblies of Zophobas morio and Tenebrio molitor.</title>
        <authorList>
            <person name="Kaur S."/>
            <person name="Stinson S.A."/>
            <person name="diCenzo G.C."/>
        </authorList>
    </citation>
    <scope>NUCLEOTIDE SEQUENCE</scope>
    <source>
        <strain evidence="2">QUZm001</strain>
    </source>
</reference>
<gene>
    <name evidence="2" type="ORF">Zmor_008112</name>
</gene>
<organism evidence="2 3">
    <name type="scientific">Zophobas morio</name>
    <dbReference type="NCBI Taxonomy" id="2755281"/>
    <lineage>
        <taxon>Eukaryota</taxon>
        <taxon>Metazoa</taxon>
        <taxon>Ecdysozoa</taxon>
        <taxon>Arthropoda</taxon>
        <taxon>Hexapoda</taxon>
        <taxon>Insecta</taxon>
        <taxon>Pterygota</taxon>
        <taxon>Neoptera</taxon>
        <taxon>Endopterygota</taxon>
        <taxon>Coleoptera</taxon>
        <taxon>Polyphaga</taxon>
        <taxon>Cucujiformia</taxon>
        <taxon>Tenebrionidae</taxon>
        <taxon>Zophobas</taxon>
    </lineage>
</organism>
<dbReference type="SUPFAM" id="SSF52833">
    <property type="entry name" value="Thioredoxin-like"/>
    <property type="match status" value="1"/>
</dbReference>
<feature type="domain" description="GST N-terminal" evidence="1">
    <location>
        <begin position="1"/>
        <end position="83"/>
    </location>
</feature>
<dbReference type="PANTHER" id="PTHR43969:SF8">
    <property type="entry name" value="GLUTATHIONE S TRANSFERASE E13, ISOFORM A-RELATED"/>
    <property type="match status" value="1"/>
</dbReference>
<evidence type="ECO:0000313" key="2">
    <source>
        <dbReference type="EMBL" id="KAJ3663893.1"/>
    </source>
</evidence>
<dbReference type="CDD" id="cd03045">
    <property type="entry name" value="GST_N_Delta_Epsilon"/>
    <property type="match status" value="1"/>
</dbReference>
<comment type="caution">
    <text evidence="2">The sequence shown here is derived from an EMBL/GenBank/DDBJ whole genome shotgun (WGS) entry which is preliminary data.</text>
</comment>
<dbReference type="AlphaFoldDB" id="A0AA38MQE2"/>
<dbReference type="PANTHER" id="PTHR43969">
    <property type="entry name" value="GLUTATHIONE S TRANSFERASE D10, ISOFORM A-RELATED"/>
    <property type="match status" value="1"/>
</dbReference>
<dbReference type="GO" id="GO:0006749">
    <property type="term" value="P:glutathione metabolic process"/>
    <property type="evidence" value="ECO:0007669"/>
    <property type="project" value="TreeGrafter"/>
</dbReference>
<evidence type="ECO:0000313" key="3">
    <source>
        <dbReference type="Proteomes" id="UP001168821"/>
    </source>
</evidence>
<dbReference type="Proteomes" id="UP001168821">
    <property type="component" value="Unassembled WGS sequence"/>
</dbReference>
<dbReference type="Pfam" id="PF13409">
    <property type="entry name" value="GST_N_2"/>
    <property type="match status" value="1"/>
</dbReference>
<sequence>MCPTLYMLAASPPCRAVLITAHAIGLTLDKKEVYFFRDEHLTPEYQKLNPQRTIPTLVDDDGFAIWDSHAIMAYLVSKYAKDDSLYPKDLKKRAIINQRLFFESSAAFFHMN</sequence>
<name>A0AA38MQE2_9CUCU</name>
<dbReference type="SFLD" id="SFLDS00019">
    <property type="entry name" value="Glutathione_Transferase_(cytos"/>
    <property type="match status" value="1"/>
</dbReference>
<proteinExistence type="predicted"/>
<evidence type="ECO:0000259" key="1">
    <source>
        <dbReference type="PROSITE" id="PS50404"/>
    </source>
</evidence>
<dbReference type="InterPro" id="IPR036249">
    <property type="entry name" value="Thioredoxin-like_sf"/>
</dbReference>
<dbReference type="EMBL" id="JALNTZ010000002">
    <property type="protein sequence ID" value="KAJ3663893.1"/>
    <property type="molecule type" value="Genomic_DNA"/>
</dbReference>
<dbReference type="Gene3D" id="3.40.30.10">
    <property type="entry name" value="Glutaredoxin"/>
    <property type="match status" value="1"/>
</dbReference>
<dbReference type="Gene3D" id="1.20.1050.10">
    <property type="match status" value="1"/>
</dbReference>
<dbReference type="InterPro" id="IPR004045">
    <property type="entry name" value="Glutathione_S-Trfase_N"/>
</dbReference>
<protein>
    <recommendedName>
        <fullName evidence="1">GST N-terminal domain-containing protein</fullName>
    </recommendedName>
</protein>